<keyword evidence="2" id="KW-0808">Transferase</keyword>
<accession>A0A7T2PI45</accession>
<dbReference type="RefSeq" id="WP_197930517.1">
    <property type="nucleotide sequence ID" value="NZ_CP065745.1"/>
</dbReference>
<evidence type="ECO:0000259" key="1">
    <source>
        <dbReference type="Pfam" id="PF13524"/>
    </source>
</evidence>
<proteinExistence type="predicted"/>
<dbReference type="Pfam" id="PF13524">
    <property type="entry name" value="Glyco_trans_1_2"/>
    <property type="match status" value="1"/>
</dbReference>
<evidence type="ECO:0000313" key="3">
    <source>
        <dbReference type="Proteomes" id="UP000595101"/>
    </source>
</evidence>
<name>A0A7T2PI45_9GAMM</name>
<dbReference type="Proteomes" id="UP000595101">
    <property type="component" value="Chromosome"/>
</dbReference>
<organism evidence="2 3">
    <name type="scientific">Aeromonas allosaccharophila</name>
    <dbReference type="NCBI Taxonomy" id="656"/>
    <lineage>
        <taxon>Bacteria</taxon>
        <taxon>Pseudomonadati</taxon>
        <taxon>Pseudomonadota</taxon>
        <taxon>Gammaproteobacteria</taxon>
        <taxon>Aeromonadales</taxon>
        <taxon>Aeromonadaceae</taxon>
        <taxon>Aeromonas</taxon>
    </lineage>
</organism>
<dbReference type="GeneID" id="60785426"/>
<dbReference type="EMBL" id="CP065745">
    <property type="protein sequence ID" value="QPR56224.1"/>
    <property type="molecule type" value="Genomic_DNA"/>
</dbReference>
<evidence type="ECO:0000313" key="2">
    <source>
        <dbReference type="EMBL" id="QPR56224.1"/>
    </source>
</evidence>
<dbReference type="InterPro" id="IPR055259">
    <property type="entry name" value="YkvP/CgeB_Glyco_trans-like"/>
</dbReference>
<dbReference type="KEGG" id="aall:I6G90_07430"/>
<feature type="domain" description="Spore protein YkvP/CgeB glycosyl transferase-like" evidence="1">
    <location>
        <begin position="565"/>
        <end position="683"/>
    </location>
</feature>
<sequence>MRKRINKKSQRNSTKSSDVKNLNILNDGHLIGIFENKEGITSFSFSVDSSLGHEKDGMCMCFDFLDSKPSLEALKANNISNSSVLGNYKYLHIKKGHNTYSDTLKIPSNVEKVKVILKKWKHNNESKDFISATELKTSSLITNHKRDLNQACYINTTWLKEYVNPGKKLSIHIPCYIDGDSKQSALICFDFGEHTLDEKYKNGNGFGLSAVAGYYLYVNDINGFDIFSCNVTLPPVIKTFKVGIRSWNPNSRVYFKSTIFESLQDMSPLSGVIGSEKTVPALLNKVNKLEKELSKSNKAHFNAKNSISYRLGSTLINSKKSISGIIKLPIELYKLREEVKRRKLRSKSPAATSTKVRTRSFDSTKNIKVLSLLDPISHACWSAVFNITPLSYDNYIDQIENGDFDFFFMESCWNANQGTWLYAQTSPNFSHINAQRFLDALSRLKKKNIPIVFWNKEDPMHYETFINIAKESDFIFTTDTNKVDSYKRDTYNSNVYGLPFAAETSSCNPVGRNNMCLGDICFAGTYYAHDHGDRRDQMDVVLSTLEGRNGVIYDRASGSDSDRYKFPEKYNNYLKPSIPFNEMMDTYKKFNIFLNVNTITNSPSMMSRRVYEILASGTPIISTTSKAIFEQLPGLVLTVKNKEEANLAAEKLLSDEIFWYKKSHLGYRYIHAYCTYLDRAESIAKELGLTVQRATESFNVIVSASDDVSITRMLTSIKRQKLYNQYNINKIIIINSEFCSMSDDTFSVVGSLDEALSISDSESYAVFMSDKYHYFDNYVFDLLLPFKFTNADIITKASFFKMKNDKLSVFNKDSIHSYVENYDIWQSALSMSAKKNKEPSIYSCDPFSILEYPQKQVSHQAFLYKTNSVVGI</sequence>
<dbReference type="GO" id="GO:0016740">
    <property type="term" value="F:transferase activity"/>
    <property type="evidence" value="ECO:0007669"/>
    <property type="project" value="UniProtKB-KW"/>
</dbReference>
<protein>
    <submittedName>
        <fullName evidence="2">Glycosyltransferase</fullName>
    </submittedName>
</protein>
<reference evidence="2 3" key="1">
    <citation type="submission" date="2020-12" db="EMBL/GenBank/DDBJ databases">
        <title>FDA dAtabase for Regulatory Grade micrObial Sequences (FDA-ARGOS): Supporting development and validation of Infectious Disease Dx tests.</title>
        <authorList>
            <person name="Sproer C."/>
            <person name="Gronow S."/>
            <person name="Severitt S."/>
            <person name="Schroder I."/>
            <person name="Tallon L."/>
            <person name="Sadzewicz L."/>
            <person name="Zhao X."/>
            <person name="Boylan J."/>
            <person name="Ott S."/>
            <person name="Bowen H."/>
            <person name="Vavikolanu K."/>
            <person name="Mehta A."/>
            <person name="Aluvathingal J."/>
            <person name="Nadendla S."/>
            <person name="Lowell S."/>
            <person name="Myers T."/>
            <person name="Yan Y."/>
            <person name="Sichtig H."/>
        </authorList>
    </citation>
    <scope>NUCLEOTIDE SEQUENCE [LARGE SCALE GENOMIC DNA]</scope>
    <source>
        <strain evidence="2 3">FDAARGOS_933</strain>
    </source>
</reference>
<dbReference type="AlphaFoldDB" id="A0A7T2PI45"/>
<gene>
    <name evidence="2" type="ORF">I6G90_07430</name>
</gene>